<feature type="region of interest" description="Disordered" evidence="4">
    <location>
        <begin position="327"/>
        <end position="355"/>
    </location>
</feature>
<evidence type="ECO:0000313" key="6">
    <source>
        <dbReference type="Proteomes" id="UP001370490"/>
    </source>
</evidence>
<dbReference type="PANTHER" id="PTHR31636">
    <property type="entry name" value="OSJNBA0084A10.13 PROTEIN-RELATED"/>
    <property type="match status" value="1"/>
</dbReference>
<comment type="caution">
    <text evidence="3">Lacks conserved residue(s) required for the propagation of feature annotation.</text>
</comment>
<accession>A0AAN8WBT9</accession>
<evidence type="ECO:0000256" key="4">
    <source>
        <dbReference type="SAM" id="MobiDB-lite"/>
    </source>
</evidence>
<dbReference type="Pfam" id="PF03514">
    <property type="entry name" value="GRAS"/>
    <property type="match status" value="1"/>
</dbReference>
<feature type="compositionally biased region" description="Polar residues" evidence="4">
    <location>
        <begin position="327"/>
        <end position="337"/>
    </location>
</feature>
<feature type="region of interest" description="Leucine repeat II (LRII)" evidence="3">
    <location>
        <begin position="520"/>
        <end position="552"/>
    </location>
</feature>
<comment type="caution">
    <text evidence="5">The sequence shown here is derived from an EMBL/GenBank/DDBJ whole genome shotgun (WGS) entry which is preliminary data.</text>
</comment>
<organism evidence="5 6">
    <name type="scientific">Dillenia turbinata</name>
    <dbReference type="NCBI Taxonomy" id="194707"/>
    <lineage>
        <taxon>Eukaryota</taxon>
        <taxon>Viridiplantae</taxon>
        <taxon>Streptophyta</taxon>
        <taxon>Embryophyta</taxon>
        <taxon>Tracheophyta</taxon>
        <taxon>Spermatophyta</taxon>
        <taxon>Magnoliopsida</taxon>
        <taxon>eudicotyledons</taxon>
        <taxon>Gunneridae</taxon>
        <taxon>Pentapetalae</taxon>
        <taxon>Dilleniales</taxon>
        <taxon>Dilleniaceae</taxon>
        <taxon>Dillenia</taxon>
    </lineage>
</organism>
<sequence>MDPRLRGFNGSMNGIKIENQSVSPFRNWNLVAGPRFEPGFADHGNLRDTHFSKSNNLVSCLSSRPEDDSVEDCDFSDAVLKYISQMLMEEDMDDQDFVHHESLDLQAAEMSFYEALGQKHPPSQDQTLNHFDSNVEGFDGSLDNSNFVDSSWITDEYNTSGAQTVSVNNTSLSSRSMLSSSTSVSNTVDVLVDSPINTCQIPDMYNERQSVWQFNKGVEEASKFLPTCSDLFVKLKSNCLPNKEPKGGANRVMVKVEKRDEGELPPGGLKGRKNPHREDMDNEEERSRKQAAIFSDTVEWSEMFDMVLLCYGNKSDSPLATLREALQSRTGKNSHQKGQLKASSGGKVRSKRQNGKKEVVDLRTLLIHSAQAVAADDCRSASELLKQIRLHSSPFGDGTQRLAHYFANGLEARLAGTGSQIYKALVNKKTSAADMLKAYHLYLAACPFRKVSNFFSNRMIRLAAECTMRLHIIDFGILYGFQWPTFMQHVAGRPGGPPMLRITGIEFPQPGFRPAEKVEETGRRLEKYAKKFGVRFEYNAIAKKWDTIRPEDLKLDRSEMLVVNSLYRFRNLLDETVTVDSSRDGVLNLIRRIEPDLFIHGIVNGAYNAPFFVTRFREALFHYSSYYDMLETNVPREHEERMLIEREIFGREAMNVIACEGWERIERPETYKQWQIRNLRAGFKQLPLDREIVQRATNRVRKDYHKDFMIDEDNHWLLQGWKGRIIYALSAWTPV</sequence>
<comment type="similarity">
    <text evidence="3">Belongs to the GRAS family.</text>
</comment>
<dbReference type="EMBL" id="JBAMMX010000003">
    <property type="protein sequence ID" value="KAK6943648.1"/>
    <property type="molecule type" value="Genomic_DNA"/>
</dbReference>
<feature type="short sequence motif" description="VHIID" evidence="3">
    <location>
        <begin position="470"/>
        <end position="474"/>
    </location>
</feature>
<keyword evidence="2" id="KW-0804">Transcription</keyword>
<feature type="region of interest" description="SAW" evidence="3">
    <location>
        <begin position="658"/>
        <end position="733"/>
    </location>
</feature>
<dbReference type="PROSITE" id="PS50985">
    <property type="entry name" value="GRAS"/>
    <property type="match status" value="1"/>
</dbReference>
<gene>
    <name evidence="5" type="ORF">RJ641_024750</name>
</gene>
<evidence type="ECO:0000313" key="5">
    <source>
        <dbReference type="EMBL" id="KAK6943648.1"/>
    </source>
</evidence>
<protein>
    <submittedName>
        <fullName evidence="5">Transcription factor GRAS</fullName>
    </submittedName>
</protein>
<dbReference type="InterPro" id="IPR005202">
    <property type="entry name" value="TF_GRAS"/>
</dbReference>
<feature type="region of interest" description="VHIID" evidence="3">
    <location>
        <begin position="439"/>
        <end position="504"/>
    </location>
</feature>
<evidence type="ECO:0000256" key="1">
    <source>
        <dbReference type="ARBA" id="ARBA00023015"/>
    </source>
</evidence>
<dbReference type="Proteomes" id="UP001370490">
    <property type="component" value="Unassembled WGS sequence"/>
</dbReference>
<feature type="region of interest" description="Leucine repeat I (LRI)" evidence="3">
    <location>
        <begin position="360"/>
        <end position="420"/>
    </location>
</feature>
<keyword evidence="6" id="KW-1185">Reference proteome</keyword>
<evidence type="ECO:0000256" key="2">
    <source>
        <dbReference type="ARBA" id="ARBA00023163"/>
    </source>
</evidence>
<feature type="region of interest" description="Disordered" evidence="4">
    <location>
        <begin position="257"/>
        <end position="289"/>
    </location>
</feature>
<name>A0AAN8WBT9_9MAGN</name>
<dbReference type="AlphaFoldDB" id="A0AAN8WBT9"/>
<keyword evidence="1" id="KW-0805">Transcription regulation</keyword>
<proteinExistence type="inferred from homology"/>
<evidence type="ECO:0000256" key="3">
    <source>
        <dbReference type="PROSITE-ProRule" id="PRU01191"/>
    </source>
</evidence>
<reference evidence="5 6" key="1">
    <citation type="submission" date="2023-12" db="EMBL/GenBank/DDBJ databases">
        <title>A high-quality genome assembly for Dillenia turbinata (Dilleniales).</title>
        <authorList>
            <person name="Chanderbali A."/>
        </authorList>
    </citation>
    <scope>NUCLEOTIDE SEQUENCE [LARGE SCALE GENOMIC DNA]</scope>
    <source>
        <strain evidence="5">LSX21</strain>
        <tissue evidence="5">Leaf</tissue>
    </source>
</reference>